<keyword evidence="3" id="KW-1185">Reference proteome</keyword>
<evidence type="ECO:0000313" key="3">
    <source>
        <dbReference type="Proteomes" id="UP000501780"/>
    </source>
</evidence>
<reference evidence="2 3" key="1">
    <citation type="submission" date="2020-03" db="EMBL/GenBank/DDBJ databases">
        <title>Genomic analysis of Bacteroides faecium CBA7301.</title>
        <authorList>
            <person name="Kim J."/>
            <person name="Roh S.W."/>
        </authorList>
    </citation>
    <scope>NUCLEOTIDE SEQUENCE [LARGE SCALE GENOMIC DNA]</scope>
    <source>
        <strain evidence="2 3">CBA7301</strain>
    </source>
</reference>
<protein>
    <submittedName>
        <fullName evidence="2">Glycosyltransferase family 2 protein</fullName>
    </submittedName>
</protein>
<dbReference type="CDD" id="cd00761">
    <property type="entry name" value="Glyco_tranf_GTA_type"/>
    <property type="match status" value="1"/>
</dbReference>
<dbReference type="AlphaFoldDB" id="A0A6H0KIN8"/>
<gene>
    <name evidence="2" type="ORF">BacF7301_03520</name>
</gene>
<dbReference type="RefSeq" id="WP_167960258.1">
    <property type="nucleotide sequence ID" value="NZ_CP050831.1"/>
</dbReference>
<sequence>MKLFLNKIKLTLQKRTKINQNKKSYEVWAAKGYNDEPQVSIIIQSHNKSLQIKHIIPKLRNYPSIEIIVIDDGSELSHTKELTRYLKGSNEFLIRSNDLYENIMYDKVIRFANGKYIALLQDDDDFADLSWITEAIKYFEKYPRLAILGGKDGLDIVFEEDTQIGHGGKYEHEDKFSFVPAVNRAPMWLNKQLFTEYLHHIDFQFAPFQFDDYELCARAWLTDLQVGWYNANFKSLSVGGMRLWNNKFTEQQSLRNGKRLYQLYKDKKNKIYRKIEEAKL</sequence>
<organism evidence="2 3">
    <name type="scientific">Bacteroides faecium</name>
    <dbReference type="NCBI Taxonomy" id="2715212"/>
    <lineage>
        <taxon>Bacteria</taxon>
        <taxon>Pseudomonadati</taxon>
        <taxon>Bacteroidota</taxon>
        <taxon>Bacteroidia</taxon>
        <taxon>Bacteroidales</taxon>
        <taxon>Bacteroidaceae</taxon>
        <taxon>Bacteroides</taxon>
    </lineage>
</organism>
<dbReference type="Pfam" id="PF00535">
    <property type="entry name" value="Glycos_transf_2"/>
    <property type="match status" value="1"/>
</dbReference>
<keyword evidence="2" id="KW-0808">Transferase</keyword>
<dbReference type="SUPFAM" id="SSF53448">
    <property type="entry name" value="Nucleotide-diphospho-sugar transferases"/>
    <property type="match status" value="1"/>
</dbReference>
<evidence type="ECO:0000259" key="1">
    <source>
        <dbReference type="Pfam" id="PF00535"/>
    </source>
</evidence>
<evidence type="ECO:0000313" key="2">
    <source>
        <dbReference type="EMBL" id="QIU93272.1"/>
    </source>
</evidence>
<dbReference type="Proteomes" id="UP000501780">
    <property type="component" value="Chromosome"/>
</dbReference>
<dbReference type="Gene3D" id="3.90.550.10">
    <property type="entry name" value="Spore Coat Polysaccharide Biosynthesis Protein SpsA, Chain A"/>
    <property type="match status" value="1"/>
</dbReference>
<dbReference type="InterPro" id="IPR001173">
    <property type="entry name" value="Glyco_trans_2-like"/>
</dbReference>
<dbReference type="InterPro" id="IPR029044">
    <property type="entry name" value="Nucleotide-diphossugar_trans"/>
</dbReference>
<proteinExistence type="predicted"/>
<dbReference type="GO" id="GO:0016740">
    <property type="term" value="F:transferase activity"/>
    <property type="evidence" value="ECO:0007669"/>
    <property type="project" value="UniProtKB-KW"/>
</dbReference>
<dbReference type="KEGG" id="bfc:BacF7301_03520"/>
<dbReference type="EMBL" id="CP050831">
    <property type="protein sequence ID" value="QIU93272.1"/>
    <property type="molecule type" value="Genomic_DNA"/>
</dbReference>
<accession>A0A6H0KIN8</accession>
<feature type="domain" description="Glycosyltransferase 2-like" evidence="1">
    <location>
        <begin position="40"/>
        <end position="153"/>
    </location>
</feature>
<name>A0A6H0KIN8_9BACE</name>